<dbReference type="Proteomes" id="UP000294933">
    <property type="component" value="Unassembled WGS sequence"/>
</dbReference>
<sequence>MSKHQDEPLGPQILFGTSSGALFCLIALVLFLSRNTDKIPRKRGIPVVGSWTFFTARHRFVTEGVRKLGNIFTFNVLHHQVVVVAGEAARQVFFGHKDMDFTEGYSVLHGDSPTLKDIDITSDGFNDGSTAHFNKRLAALFRRERLSAILPLMFQDLDRFTERWGTAGSFNAHEDVYNMVFQLTIRAMSCHEVADDIDVVSKVTQLYWNIEEGSTASSVLLPWLPSKARTLKKESTKELYLLFKAVCEDRYNSDEVHSDALQVLIDEGDSVNDAIQFMMSALFAGIVNTGIMSAWTMLYLLSNPTWKAKATEEIRSFIAKYAKSGRPLADQLAEVPPHVWDEEMPVLDVCLRETIRIVMSGPALRRNFADGIVINGHEIPRGAFMAFPMTSTHHDPNIYPDPFRWDPERYARNEDKKEHWAYLGWGTGRHPCSGMRFAKLEVKTILALFLTRYEAEIVDKSGSKVTEVPSPERNSSLSKIFPSQPVYVKYRRVSD</sequence>
<dbReference type="EMBL" id="ML170189">
    <property type="protein sequence ID" value="TDL20336.1"/>
    <property type="molecule type" value="Genomic_DNA"/>
</dbReference>
<feature type="transmembrane region" description="Helical" evidence="7">
    <location>
        <begin position="281"/>
        <end position="301"/>
    </location>
</feature>
<feature type="binding site" description="axial binding residue" evidence="6">
    <location>
        <position position="432"/>
    </location>
    <ligand>
        <name>heme</name>
        <dbReference type="ChEBI" id="CHEBI:30413"/>
    </ligand>
    <ligandPart>
        <name>Fe</name>
        <dbReference type="ChEBI" id="CHEBI:18248"/>
    </ligandPart>
</feature>
<evidence type="ECO:0000256" key="7">
    <source>
        <dbReference type="SAM" id="Phobius"/>
    </source>
</evidence>
<keyword evidence="7" id="KW-0472">Membrane</keyword>
<keyword evidence="7" id="KW-0812">Transmembrane</keyword>
<dbReference type="GO" id="GO:0016705">
    <property type="term" value="F:oxidoreductase activity, acting on paired donors, with incorporation or reduction of molecular oxygen"/>
    <property type="evidence" value="ECO:0007669"/>
    <property type="project" value="InterPro"/>
</dbReference>
<gene>
    <name evidence="8" type="ORF">BD410DRAFT_378959</name>
</gene>
<dbReference type="STRING" id="50990.A0A4Y7PZ72"/>
<reference evidence="8 9" key="1">
    <citation type="submission" date="2018-06" db="EMBL/GenBank/DDBJ databases">
        <title>A transcriptomic atlas of mushroom development highlights an independent origin of complex multicellularity.</title>
        <authorList>
            <consortium name="DOE Joint Genome Institute"/>
            <person name="Krizsan K."/>
            <person name="Almasi E."/>
            <person name="Merenyi Z."/>
            <person name="Sahu N."/>
            <person name="Viragh M."/>
            <person name="Koszo T."/>
            <person name="Mondo S."/>
            <person name="Kiss B."/>
            <person name="Balint B."/>
            <person name="Kues U."/>
            <person name="Barry K."/>
            <person name="Hegedus J.C."/>
            <person name="Henrissat B."/>
            <person name="Johnson J."/>
            <person name="Lipzen A."/>
            <person name="Ohm R."/>
            <person name="Nagy I."/>
            <person name="Pangilinan J."/>
            <person name="Yan J."/>
            <person name="Xiong Y."/>
            <person name="Grigoriev I.V."/>
            <person name="Hibbett D.S."/>
            <person name="Nagy L.G."/>
        </authorList>
    </citation>
    <scope>NUCLEOTIDE SEQUENCE [LARGE SCALE GENOMIC DNA]</scope>
    <source>
        <strain evidence="8 9">SZMC22713</strain>
    </source>
</reference>
<comment type="similarity">
    <text evidence="2">Belongs to the cytochrome P450 family.</text>
</comment>
<proteinExistence type="inferred from homology"/>
<dbReference type="VEuPathDB" id="FungiDB:BD410DRAFT_378959"/>
<dbReference type="InterPro" id="IPR002403">
    <property type="entry name" value="Cyt_P450_E_grp-IV"/>
</dbReference>
<evidence type="ECO:0000256" key="2">
    <source>
        <dbReference type="ARBA" id="ARBA00010617"/>
    </source>
</evidence>
<evidence type="ECO:0000313" key="9">
    <source>
        <dbReference type="Proteomes" id="UP000294933"/>
    </source>
</evidence>
<keyword evidence="4 6" id="KW-0479">Metal-binding</keyword>
<dbReference type="Pfam" id="PF00067">
    <property type="entry name" value="p450"/>
    <property type="match status" value="1"/>
</dbReference>
<dbReference type="PRINTS" id="PR00465">
    <property type="entry name" value="EP450IV"/>
</dbReference>
<dbReference type="OrthoDB" id="1055148at2759"/>
<dbReference type="GO" id="GO:0004497">
    <property type="term" value="F:monooxygenase activity"/>
    <property type="evidence" value="ECO:0007669"/>
    <property type="project" value="InterPro"/>
</dbReference>
<dbReference type="PANTHER" id="PTHR24304">
    <property type="entry name" value="CYTOCHROME P450 FAMILY 7"/>
    <property type="match status" value="1"/>
</dbReference>
<dbReference type="CDD" id="cd00302">
    <property type="entry name" value="cytochrome_P450"/>
    <property type="match status" value="1"/>
</dbReference>
<feature type="transmembrane region" description="Helical" evidence="7">
    <location>
        <begin position="12"/>
        <end position="33"/>
    </location>
</feature>
<comment type="cofactor">
    <cofactor evidence="1 6">
        <name>heme</name>
        <dbReference type="ChEBI" id="CHEBI:30413"/>
    </cofactor>
</comment>
<protein>
    <submittedName>
        <fullName evidence="8">Cytochrome P450</fullName>
    </submittedName>
</protein>
<dbReference type="AlphaFoldDB" id="A0A4Y7PZ72"/>
<dbReference type="GO" id="GO:0020037">
    <property type="term" value="F:heme binding"/>
    <property type="evidence" value="ECO:0007669"/>
    <property type="project" value="InterPro"/>
</dbReference>
<organism evidence="8 9">
    <name type="scientific">Rickenella mellea</name>
    <dbReference type="NCBI Taxonomy" id="50990"/>
    <lineage>
        <taxon>Eukaryota</taxon>
        <taxon>Fungi</taxon>
        <taxon>Dikarya</taxon>
        <taxon>Basidiomycota</taxon>
        <taxon>Agaricomycotina</taxon>
        <taxon>Agaricomycetes</taxon>
        <taxon>Hymenochaetales</taxon>
        <taxon>Rickenellaceae</taxon>
        <taxon>Rickenella</taxon>
    </lineage>
</organism>
<name>A0A4Y7PZ72_9AGAM</name>
<dbReference type="Gene3D" id="1.10.630.10">
    <property type="entry name" value="Cytochrome P450"/>
    <property type="match status" value="1"/>
</dbReference>
<evidence type="ECO:0000256" key="4">
    <source>
        <dbReference type="ARBA" id="ARBA00022723"/>
    </source>
</evidence>
<dbReference type="PANTHER" id="PTHR24304:SF2">
    <property type="entry name" value="24-HYDROXYCHOLESTEROL 7-ALPHA-HYDROXYLASE"/>
    <property type="match status" value="1"/>
</dbReference>
<keyword evidence="5 6" id="KW-0408">Iron</keyword>
<dbReference type="InterPro" id="IPR050529">
    <property type="entry name" value="CYP450_sterol_14alpha_dmase"/>
</dbReference>
<keyword evidence="3 6" id="KW-0349">Heme</keyword>
<dbReference type="SUPFAM" id="SSF48264">
    <property type="entry name" value="Cytochrome P450"/>
    <property type="match status" value="1"/>
</dbReference>
<keyword evidence="9" id="KW-1185">Reference proteome</keyword>
<dbReference type="GO" id="GO:0005506">
    <property type="term" value="F:iron ion binding"/>
    <property type="evidence" value="ECO:0007669"/>
    <property type="project" value="InterPro"/>
</dbReference>
<evidence type="ECO:0000256" key="5">
    <source>
        <dbReference type="ARBA" id="ARBA00023004"/>
    </source>
</evidence>
<dbReference type="InterPro" id="IPR001128">
    <property type="entry name" value="Cyt_P450"/>
</dbReference>
<accession>A0A4Y7PZ72</accession>
<evidence type="ECO:0000313" key="8">
    <source>
        <dbReference type="EMBL" id="TDL20336.1"/>
    </source>
</evidence>
<evidence type="ECO:0000256" key="1">
    <source>
        <dbReference type="ARBA" id="ARBA00001971"/>
    </source>
</evidence>
<dbReference type="InterPro" id="IPR036396">
    <property type="entry name" value="Cyt_P450_sf"/>
</dbReference>
<keyword evidence="7" id="KW-1133">Transmembrane helix</keyword>
<evidence type="ECO:0000256" key="3">
    <source>
        <dbReference type="ARBA" id="ARBA00022617"/>
    </source>
</evidence>
<evidence type="ECO:0000256" key="6">
    <source>
        <dbReference type="PIRSR" id="PIRSR602403-1"/>
    </source>
</evidence>